<sequence>MKLYHFSDNPDIQRFEPRMIYEETEAKVWAIDEFHAPHYFFPRECPRVCVWPEEYTTEADLNLFFCMSTTQRIIAIESAWYDQVSNGHIYRYSFNPDDFVLHEPNAGYYISSVSVVPSNVERIDDLIGSITDLGIEFRVTPSLKPLKDLVLKSSLNYSMIRLRNAVM</sequence>
<proteinExistence type="predicted"/>
<dbReference type="Pfam" id="PF21820">
    <property type="entry name" value="DUF6886"/>
    <property type="match status" value="1"/>
</dbReference>
<dbReference type="InterPro" id="IPR049253">
    <property type="entry name" value="DUF6886"/>
</dbReference>
<evidence type="ECO:0000313" key="1">
    <source>
        <dbReference type="EMBL" id="MBM6995998.1"/>
    </source>
</evidence>
<comment type="caution">
    <text evidence="1">The sequence shown here is derived from an EMBL/GenBank/DDBJ whole genome shotgun (WGS) entry which is preliminary data.</text>
</comment>
<name>A0ABS2H6J6_9BACL</name>
<organism evidence="1 2">
    <name type="scientific">Paenibacillus rhizolycopersici</name>
    <dbReference type="NCBI Taxonomy" id="2780073"/>
    <lineage>
        <taxon>Bacteria</taxon>
        <taxon>Bacillati</taxon>
        <taxon>Bacillota</taxon>
        <taxon>Bacilli</taxon>
        <taxon>Bacillales</taxon>
        <taxon>Paenibacillaceae</taxon>
        <taxon>Paenibacillus</taxon>
    </lineage>
</organism>
<evidence type="ECO:0008006" key="3">
    <source>
        <dbReference type="Google" id="ProtNLM"/>
    </source>
</evidence>
<reference evidence="1 2" key="1">
    <citation type="submission" date="2021-01" db="EMBL/GenBank/DDBJ databases">
        <title>Paenibacillus sp.nov. isolated from the rhizosphere soil of tomato plant.</title>
        <authorList>
            <person name="Thin K.K."/>
            <person name="Zhang X."/>
            <person name="He S."/>
        </authorList>
    </citation>
    <scope>NUCLEOTIDE SEQUENCE [LARGE SCALE GENOMIC DNA]</scope>
    <source>
        <strain evidence="1 2">DXFW5</strain>
    </source>
</reference>
<accession>A0ABS2H6J6</accession>
<gene>
    <name evidence="1" type="ORF">IM700_010110</name>
</gene>
<keyword evidence="2" id="KW-1185">Reference proteome</keyword>
<dbReference type="RefSeq" id="WP_193417410.1">
    <property type="nucleotide sequence ID" value="NZ_JADCNN020000007.1"/>
</dbReference>
<protein>
    <recommendedName>
        <fullName evidence="3">DUF4433 domain-containing protein</fullName>
    </recommendedName>
</protein>
<dbReference type="Proteomes" id="UP001516620">
    <property type="component" value="Unassembled WGS sequence"/>
</dbReference>
<evidence type="ECO:0000313" key="2">
    <source>
        <dbReference type="Proteomes" id="UP001516620"/>
    </source>
</evidence>
<dbReference type="EMBL" id="JADCNN020000007">
    <property type="protein sequence ID" value="MBM6995998.1"/>
    <property type="molecule type" value="Genomic_DNA"/>
</dbReference>